<proteinExistence type="predicted"/>
<reference evidence="2 3" key="1">
    <citation type="journal article" date="2018" name="Front. Microbiol.">
        <title>Genome-Wide Analysis of Corynespora cassiicola Leaf Fall Disease Putative Effectors.</title>
        <authorList>
            <person name="Lopez D."/>
            <person name="Ribeiro S."/>
            <person name="Label P."/>
            <person name="Fumanal B."/>
            <person name="Venisse J.S."/>
            <person name="Kohler A."/>
            <person name="de Oliveira R.R."/>
            <person name="Labutti K."/>
            <person name="Lipzen A."/>
            <person name="Lail K."/>
            <person name="Bauer D."/>
            <person name="Ohm R.A."/>
            <person name="Barry K.W."/>
            <person name="Spatafora J."/>
            <person name="Grigoriev I.V."/>
            <person name="Martin F.M."/>
            <person name="Pujade-Renaud V."/>
        </authorList>
    </citation>
    <scope>NUCLEOTIDE SEQUENCE [LARGE SCALE GENOMIC DNA]</scope>
    <source>
        <strain evidence="2 3">Philippines</strain>
    </source>
</reference>
<dbReference type="Proteomes" id="UP000240883">
    <property type="component" value="Unassembled WGS sequence"/>
</dbReference>
<protein>
    <submittedName>
        <fullName evidence="2">Uncharacterized protein</fullName>
    </submittedName>
</protein>
<evidence type="ECO:0000256" key="1">
    <source>
        <dbReference type="SAM" id="MobiDB-lite"/>
    </source>
</evidence>
<accession>A0A2T2NPL2</accession>
<name>A0A2T2NPL2_CORCC</name>
<feature type="compositionally biased region" description="Polar residues" evidence="1">
    <location>
        <begin position="17"/>
        <end position="26"/>
    </location>
</feature>
<dbReference type="EMBL" id="KZ678135">
    <property type="protein sequence ID" value="PSN67320.1"/>
    <property type="molecule type" value="Genomic_DNA"/>
</dbReference>
<feature type="region of interest" description="Disordered" evidence="1">
    <location>
        <begin position="1"/>
        <end position="38"/>
    </location>
</feature>
<gene>
    <name evidence="2" type="ORF">BS50DRAFT_389196</name>
</gene>
<evidence type="ECO:0000313" key="3">
    <source>
        <dbReference type="Proteomes" id="UP000240883"/>
    </source>
</evidence>
<keyword evidence="3" id="KW-1185">Reference proteome</keyword>
<dbReference type="AlphaFoldDB" id="A0A2T2NPL2"/>
<evidence type="ECO:0000313" key="2">
    <source>
        <dbReference type="EMBL" id="PSN67320.1"/>
    </source>
</evidence>
<sequence>MSPRDFPGHWLGALPQIHQSPHGTSSPPFPMGKPNHAKPLRRRQHNWCTNGPRGSSHPHSETTTRARHVVWTPQILMSLLLTPAMKPKSVTRSPLRSARAHPSRPNTHSIHAGANVTKWILPSEMTGSGTARRPALNNQSAAATACLACTCTTRTFSVLRQPVVPWDSG</sequence>
<organism evidence="2 3">
    <name type="scientific">Corynespora cassiicola Philippines</name>
    <dbReference type="NCBI Taxonomy" id="1448308"/>
    <lineage>
        <taxon>Eukaryota</taxon>
        <taxon>Fungi</taxon>
        <taxon>Dikarya</taxon>
        <taxon>Ascomycota</taxon>
        <taxon>Pezizomycotina</taxon>
        <taxon>Dothideomycetes</taxon>
        <taxon>Pleosporomycetidae</taxon>
        <taxon>Pleosporales</taxon>
        <taxon>Corynesporascaceae</taxon>
        <taxon>Corynespora</taxon>
    </lineage>
</organism>